<dbReference type="Proteomes" id="UP001148662">
    <property type="component" value="Unassembled WGS sequence"/>
</dbReference>
<comment type="caution">
    <text evidence="1">The sequence shown here is derived from an EMBL/GenBank/DDBJ whole genome shotgun (WGS) entry which is preliminary data.</text>
</comment>
<accession>A0ACC1T9P6</accession>
<keyword evidence="2" id="KW-1185">Reference proteome</keyword>
<organism evidence="1 2">
    <name type="scientific">Phlebia brevispora</name>
    <dbReference type="NCBI Taxonomy" id="194682"/>
    <lineage>
        <taxon>Eukaryota</taxon>
        <taxon>Fungi</taxon>
        <taxon>Dikarya</taxon>
        <taxon>Basidiomycota</taxon>
        <taxon>Agaricomycotina</taxon>
        <taxon>Agaricomycetes</taxon>
        <taxon>Polyporales</taxon>
        <taxon>Meruliaceae</taxon>
        <taxon>Phlebia</taxon>
    </lineage>
</organism>
<gene>
    <name evidence="1" type="ORF">NM688_g2080</name>
</gene>
<evidence type="ECO:0000313" key="2">
    <source>
        <dbReference type="Proteomes" id="UP001148662"/>
    </source>
</evidence>
<proteinExistence type="predicted"/>
<evidence type="ECO:0000313" key="1">
    <source>
        <dbReference type="EMBL" id="KAJ3556343.1"/>
    </source>
</evidence>
<dbReference type="EMBL" id="JANHOG010000249">
    <property type="protein sequence ID" value="KAJ3556343.1"/>
    <property type="molecule type" value="Genomic_DNA"/>
</dbReference>
<sequence>MAAIRRRSVDSTSTWRSAEGSLLGLAPSSIRRRGTLTGNPLSPIHSRVDVTEPQMPPLHRFRSAVRKIIVLNRLATGIEMIGGEPGVDPRRAAVQLAYEHIQQECLIEIVDYSSVRHTSRRMNNEDFVNFIQDAKLSVRDAWAKVRWINVGGLSWDIISALAIKYDLHPLSIEDILQTRKHARSKADYYIQHLFIRVLCHALGSEDSPEGEEEYTLSSPTEIHQFEPLSIGQDEEAGTAKWNTQDDDRTLYASRSTSRFNFRSCAFWKGSRRGPGSLADLMFARTPLRRVATFNADIKSRKDARNLKVIQELLKGQRVDVRVTPMCIFLLRDGKYTGLFFSYRFTAPISERLLQKTSGLRSRADASLLVQGLLDLVVDQAMEVVEEYQSKILKLEQAVLMKPQMKHVVRLHALQEDLILHRRTLEPIKTLVYTLRRYDVDRVAALYSDRPISMQNIQGYMSHRARVYLADVHDHMEYILTTLEMFSHVSENLIDYTFNMSSYEMSEVMRRLTLATVIFLPLTVLAGYFGMNFSSMWSTYHNHTDVIYWIIALPMLAILLPIFLWSDLARMKEGLEKRMAARAVKQQYKSLRS</sequence>
<name>A0ACC1T9P6_9APHY</name>
<protein>
    <submittedName>
        <fullName evidence="1">Uncharacterized protein</fullName>
    </submittedName>
</protein>
<reference evidence="1" key="1">
    <citation type="submission" date="2022-07" db="EMBL/GenBank/DDBJ databases">
        <title>Genome Sequence of Phlebia brevispora.</title>
        <authorList>
            <person name="Buettner E."/>
        </authorList>
    </citation>
    <scope>NUCLEOTIDE SEQUENCE</scope>
    <source>
        <strain evidence="1">MPL23</strain>
    </source>
</reference>